<dbReference type="PANTHER" id="PTHR11102">
    <property type="entry name" value="SEL-1-LIKE PROTEIN"/>
    <property type="match status" value="1"/>
</dbReference>
<dbReference type="InterPro" id="IPR050767">
    <property type="entry name" value="Sel1_AlgK"/>
</dbReference>
<dbReference type="SMART" id="SM00671">
    <property type="entry name" value="SEL1"/>
    <property type="match status" value="20"/>
</dbReference>
<dbReference type="Pfam" id="PF08238">
    <property type="entry name" value="Sel1"/>
    <property type="match status" value="20"/>
</dbReference>
<comment type="caution">
    <text evidence="2">The sequence shown here is derived from an EMBL/GenBank/DDBJ whole genome shotgun (WGS) entry which is preliminary data.</text>
</comment>
<organism evidence="2 3">
    <name type="scientific">Roseibium aggregatum</name>
    <dbReference type="NCBI Taxonomy" id="187304"/>
    <lineage>
        <taxon>Bacteria</taxon>
        <taxon>Pseudomonadati</taxon>
        <taxon>Pseudomonadota</taxon>
        <taxon>Alphaproteobacteria</taxon>
        <taxon>Hyphomicrobiales</taxon>
        <taxon>Stappiaceae</taxon>
        <taxon>Roseibium</taxon>
    </lineage>
</organism>
<sequence>MPAGAVEGGEDELKSLDRGTIEDSLSSLGRDSLDESLEPEFFELDTLRAAAAEGDPEAHFRLGLAYENETFWTPDYDKAFFHFKAAADAGYPAAKGALGQYYQLGLGTARDLKKAVWLYQEAADYGHYWSGMRLGAMYLNGLGVRKDHARAYFWIKWASENGILQATDWLGWLYENGWGVDRNYETAAKYYRQAIEDGYTDSYASLGLLYEDGMLKPGGPEKAVELYRQGADLDDPRSTHFLGEMYWVGSGVAQDYTKAAELFRRAIDLGRERANISLGVAYEIGKGVAQDYAAAFRHFQAMVEYDRDPQAVAYMASLMDRGLGTQKDQEQARALFVEAADRGYAYAQYEAGRMLLYGLGGEAQPQQARRYIRAAAEDGRSYAQVLLGDMYYWGNGVAEDDAEAFHWFTKAYETDPQAGGFSLAQCYQYGVGVEQDIAKAREIYLEVASEDADAATGLGDIYGDKNGGFYNPKRAVAYYRQGDEGGDVDGTVMLAQAYFKGEGVRRDDKRAADLFRKGADQGNALAMAYLGYMAENGLAMAKDAKVAADWYEKAAQGDNAYAARRLVDIYSNGLGDLRDRQKALHWQIKLGEGGDAKVALEAAEALSHSAMLGDGEEALKLYKVAADDGNLEAAVKWSRAQILEEAEEPDFHGAVGLLVKISKSDPLASLGPLSELVRNTETGKWRKQGERNRNLFLGLAYQYGIVLPADQEKAEEHFRLAAADADHLPTARYALADFLLTHVTERPGAQEEALGHLEFAANRGLTIAQQRLGDAYFNGRGPPRDTDKAAFWWQLAGKKSIKARIAAADLALDTKTDAGEREKAVSFLEDEAETGNAAAAALLGAYHAYRADQPSFDLALRWFEKAARFGEPRALTDIGYLYKTGKFDKADAGRACDYFLKAVEAGDEKAAAEAELCSQGGTKVAHGKSKAPNSH</sequence>
<dbReference type="RefSeq" id="WP_190292683.1">
    <property type="nucleotide sequence ID" value="NZ_JABFCZ010000018.1"/>
</dbReference>
<feature type="region of interest" description="Disordered" evidence="1">
    <location>
        <begin position="1"/>
        <end position="20"/>
    </location>
</feature>
<gene>
    <name evidence="2" type="ORF">HK439_16790</name>
</gene>
<dbReference type="EMBL" id="JABFCZ010000018">
    <property type="protein sequence ID" value="MBD1547927.1"/>
    <property type="molecule type" value="Genomic_DNA"/>
</dbReference>
<evidence type="ECO:0000256" key="1">
    <source>
        <dbReference type="SAM" id="MobiDB-lite"/>
    </source>
</evidence>
<feature type="compositionally biased region" description="Basic and acidic residues" evidence="1">
    <location>
        <begin position="11"/>
        <end position="20"/>
    </location>
</feature>
<dbReference type="AlphaFoldDB" id="A0A926S7U4"/>
<proteinExistence type="predicted"/>
<dbReference type="InterPro" id="IPR011990">
    <property type="entry name" value="TPR-like_helical_dom_sf"/>
</dbReference>
<accession>A0A926S7U4</accession>
<name>A0A926S7U4_9HYPH</name>
<reference evidence="2" key="1">
    <citation type="submission" date="2020-05" db="EMBL/GenBank/DDBJ databases">
        <title>Identification of trans-AT polyketide cluster in two marine bacteria, producers of a novel glutaramide-containing polyketide sesbanimide D and analogs.</title>
        <authorList>
            <person name="Kacar D."/>
            <person name="Rodriguez P."/>
            <person name="Canedo L."/>
            <person name="Gonzalez E."/>
            <person name="Galan B."/>
            <person name="De La Calle F."/>
            <person name="Garcia J.L."/>
        </authorList>
    </citation>
    <scope>NUCLEOTIDE SEQUENCE</scope>
    <source>
        <strain evidence="2">PHM038</strain>
    </source>
</reference>
<dbReference type="Proteomes" id="UP000598467">
    <property type="component" value="Unassembled WGS sequence"/>
</dbReference>
<dbReference type="InterPro" id="IPR006597">
    <property type="entry name" value="Sel1-like"/>
</dbReference>
<evidence type="ECO:0000313" key="2">
    <source>
        <dbReference type="EMBL" id="MBD1547927.1"/>
    </source>
</evidence>
<protein>
    <submittedName>
        <fullName evidence="2">Sel1 repeat family protein</fullName>
    </submittedName>
</protein>
<evidence type="ECO:0000313" key="3">
    <source>
        <dbReference type="Proteomes" id="UP000598467"/>
    </source>
</evidence>
<dbReference type="PANTHER" id="PTHR11102:SF160">
    <property type="entry name" value="ERAD-ASSOCIATED E3 UBIQUITIN-PROTEIN LIGASE COMPONENT HRD3"/>
    <property type="match status" value="1"/>
</dbReference>
<dbReference type="SUPFAM" id="SSF81901">
    <property type="entry name" value="HCP-like"/>
    <property type="match status" value="5"/>
</dbReference>
<dbReference type="Gene3D" id="1.25.40.10">
    <property type="entry name" value="Tetratricopeptide repeat domain"/>
    <property type="match status" value="4"/>
</dbReference>